<evidence type="ECO:0000256" key="1">
    <source>
        <dbReference type="ARBA" id="ARBA00004651"/>
    </source>
</evidence>
<feature type="transmembrane region" description="Helical" evidence="9">
    <location>
        <begin position="231"/>
        <end position="252"/>
    </location>
</feature>
<comment type="caution">
    <text evidence="12">The sequence shown here is derived from an EMBL/GenBank/DDBJ whole genome shotgun (WGS) entry which is preliminary data.</text>
</comment>
<dbReference type="GO" id="GO:0005886">
    <property type="term" value="C:plasma membrane"/>
    <property type="evidence" value="ECO:0007669"/>
    <property type="project" value="UniProtKB-SubCell"/>
</dbReference>
<feature type="domain" description="ABC transmembrane type-1" evidence="11">
    <location>
        <begin position="37"/>
        <end position="374"/>
    </location>
</feature>
<dbReference type="GO" id="GO:0005524">
    <property type="term" value="F:ATP binding"/>
    <property type="evidence" value="ECO:0007669"/>
    <property type="project" value="UniProtKB-KW"/>
</dbReference>
<protein>
    <submittedName>
        <fullName evidence="12">ABC transporter ATP-binding protein</fullName>
    </submittedName>
</protein>
<keyword evidence="4 9" id="KW-0812">Transmembrane</keyword>
<comment type="subcellular location">
    <subcellularLocation>
        <location evidence="1">Cell membrane</location>
        <topology evidence="1">Multi-pass membrane protein</topology>
    </subcellularLocation>
</comment>
<dbReference type="Gene3D" id="1.20.1560.10">
    <property type="entry name" value="ABC transporter type 1, transmembrane domain"/>
    <property type="match status" value="1"/>
</dbReference>
<evidence type="ECO:0000259" key="10">
    <source>
        <dbReference type="PROSITE" id="PS50893"/>
    </source>
</evidence>
<proteinExistence type="predicted"/>
<evidence type="ECO:0000256" key="8">
    <source>
        <dbReference type="ARBA" id="ARBA00023136"/>
    </source>
</evidence>
<name>A0A7V3RDB6_9BACT</name>
<gene>
    <name evidence="12" type="ORF">ENX73_00130</name>
</gene>
<keyword evidence="5" id="KW-0547">Nucleotide-binding</keyword>
<evidence type="ECO:0000256" key="2">
    <source>
        <dbReference type="ARBA" id="ARBA00022448"/>
    </source>
</evidence>
<feature type="transmembrane region" description="Helical" evidence="9">
    <location>
        <begin position="345"/>
        <end position="362"/>
    </location>
</feature>
<feature type="transmembrane region" description="Helical" evidence="9">
    <location>
        <begin position="35"/>
        <end position="55"/>
    </location>
</feature>
<feature type="domain" description="ABC transporter" evidence="10">
    <location>
        <begin position="405"/>
        <end position="639"/>
    </location>
</feature>
<evidence type="ECO:0000259" key="11">
    <source>
        <dbReference type="PROSITE" id="PS50929"/>
    </source>
</evidence>
<dbReference type="PROSITE" id="PS50929">
    <property type="entry name" value="ABC_TM1F"/>
    <property type="match status" value="1"/>
</dbReference>
<dbReference type="SMART" id="SM00382">
    <property type="entry name" value="AAA"/>
    <property type="match status" value="1"/>
</dbReference>
<evidence type="ECO:0000256" key="5">
    <source>
        <dbReference type="ARBA" id="ARBA00022741"/>
    </source>
</evidence>
<dbReference type="GO" id="GO:0015421">
    <property type="term" value="F:ABC-type oligopeptide transporter activity"/>
    <property type="evidence" value="ECO:0007669"/>
    <property type="project" value="TreeGrafter"/>
</dbReference>
<evidence type="ECO:0000256" key="6">
    <source>
        <dbReference type="ARBA" id="ARBA00022840"/>
    </source>
</evidence>
<dbReference type="AlphaFoldDB" id="A0A7V3RDB6"/>
<dbReference type="InterPro" id="IPR039421">
    <property type="entry name" value="Type_1_exporter"/>
</dbReference>
<dbReference type="Gene3D" id="3.40.50.300">
    <property type="entry name" value="P-loop containing nucleotide triphosphate hydrolases"/>
    <property type="match status" value="1"/>
</dbReference>
<organism evidence="12">
    <name type="scientific">Mesoaciditoga lauensis</name>
    <dbReference type="NCBI Taxonomy" id="1495039"/>
    <lineage>
        <taxon>Bacteria</taxon>
        <taxon>Thermotogati</taxon>
        <taxon>Thermotogota</taxon>
        <taxon>Thermotogae</taxon>
        <taxon>Mesoaciditogales</taxon>
        <taxon>Mesoaciditogaceae</taxon>
        <taxon>Mesoaciditoga</taxon>
    </lineage>
</organism>
<feature type="transmembrane region" description="Helical" evidence="9">
    <location>
        <begin position="206"/>
        <end position="225"/>
    </location>
</feature>
<reference evidence="12" key="1">
    <citation type="journal article" date="2020" name="mSystems">
        <title>Genome- and Community-Level Interaction Insights into Carbon Utilization and Element Cycling Functions of Hydrothermarchaeota in Hydrothermal Sediment.</title>
        <authorList>
            <person name="Zhou Z."/>
            <person name="Liu Y."/>
            <person name="Xu W."/>
            <person name="Pan J."/>
            <person name="Luo Z.H."/>
            <person name="Li M."/>
        </authorList>
    </citation>
    <scope>NUCLEOTIDE SEQUENCE [LARGE SCALE GENOMIC DNA]</scope>
    <source>
        <strain evidence="12">SpSt-966</strain>
    </source>
</reference>
<dbReference type="PANTHER" id="PTHR43394">
    <property type="entry name" value="ATP-DEPENDENT PERMEASE MDL1, MITOCHONDRIAL"/>
    <property type="match status" value="1"/>
</dbReference>
<feature type="transmembrane region" description="Helical" evidence="9">
    <location>
        <begin position="123"/>
        <end position="145"/>
    </location>
</feature>
<evidence type="ECO:0000256" key="9">
    <source>
        <dbReference type="SAM" id="Phobius"/>
    </source>
</evidence>
<dbReference type="PANTHER" id="PTHR43394:SF1">
    <property type="entry name" value="ATP-BINDING CASSETTE SUB-FAMILY B MEMBER 10, MITOCHONDRIAL"/>
    <property type="match status" value="1"/>
</dbReference>
<evidence type="ECO:0000256" key="7">
    <source>
        <dbReference type="ARBA" id="ARBA00022989"/>
    </source>
</evidence>
<dbReference type="SUPFAM" id="SSF90123">
    <property type="entry name" value="ABC transporter transmembrane region"/>
    <property type="match status" value="1"/>
</dbReference>
<keyword evidence="2" id="KW-0813">Transport</keyword>
<evidence type="ECO:0000313" key="12">
    <source>
        <dbReference type="EMBL" id="HGE74519.1"/>
    </source>
</evidence>
<dbReference type="InterPro" id="IPR011527">
    <property type="entry name" value="ABC1_TM_dom"/>
</dbReference>
<dbReference type="PROSITE" id="PS50893">
    <property type="entry name" value="ABC_TRANSPORTER_2"/>
    <property type="match status" value="1"/>
</dbReference>
<dbReference type="SUPFAM" id="SSF52540">
    <property type="entry name" value="P-loop containing nucleoside triphosphate hydrolases"/>
    <property type="match status" value="1"/>
</dbReference>
<evidence type="ECO:0000256" key="3">
    <source>
        <dbReference type="ARBA" id="ARBA00022475"/>
    </source>
</evidence>
<keyword evidence="6 12" id="KW-0067">ATP-binding</keyword>
<dbReference type="FunFam" id="3.40.50.300:FF:000221">
    <property type="entry name" value="Multidrug ABC transporter ATP-binding protein"/>
    <property type="match status" value="1"/>
</dbReference>
<evidence type="ECO:0000256" key="4">
    <source>
        <dbReference type="ARBA" id="ARBA00022692"/>
    </source>
</evidence>
<dbReference type="InterPro" id="IPR027417">
    <property type="entry name" value="P-loop_NTPase"/>
</dbReference>
<dbReference type="Pfam" id="PF00005">
    <property type="entry name" value="ABC_tran"/>
    <property type="match status" value="1"/>
</dbReference>
<keyword evidence="3" id="KW-1003">Cell membrane</keyword>
<keyword evidence="7 9" id="KW-1133">Transmembrane helix</keyword>
<dbReference type="Pfam" id="PF00664">
    <property type="entry name" value="ABC_membrane"/>
    <property type="match status" value="1"/>
</dbReference>
<dbReference type="GO" id="GO:0016887">
    <property type="term" value="F:ATP hydrolysis activity"/>
    <property type="evidence" value="ECO:0007669"/>
    <property type="project" value="InterPro"/>
</dbReference>
<dbReference type="EMBL" id="DTPE01000005">
    <property type="protein sequence ID" value="HGE74519.1"/>
    <property type="molecule type" value="Genomic_DNA"/>
</dbReference>
<feature type="transmembrane region" description="Helical" evidence="9">
    <location>
        <begin position="264"/>
        <end position="284"/>
    </location>
</feature>
<dbReference type="InterPro" id="IPR036640">
    <property type="entry name" value="ABC1_TM_sf"/>
</dbReference>
<accession>A0A7V3RDB6</accession>
<sequence length="648" mass="73266">MPPSYEQEEYKLPFLDGLKLSFWVFKYIKPYWKMMTLSIILMIVVSGIGLLPPIMTSSAINLYLNPSHYSLSNKSTIGSIEIDGKYFTPDAKGKYEAKFSENEVSFEGNGNIYTMSMSNFNKIRFTGVTIIAAEIFVIFLLAFFLSYIQTYTSQSVGIRAVTDVRNQLFNHLMNQPMKFFDSNISGRLVTRVTNDTQNLNNMFSTMISSIFKDAVLIAGILYVLYLVDFHLFIVTIPVFIAVAVLTSVFRIFSRKAYRAVRAKLAAINGFLAEHLGGMVVTVLFNRESEKSKEFDNINSDYYKASMKQLFIFAIFRPLIDFLRYLAIALIIWYGVQNILSGNIEIGTLYAFISYIGMAFTPINDLAENFSNLQSAMVSIERIRALFNTKIPERTFSENKISDGTVEINSLWFGYSEENWILKDVSFKVKDGGKLAIVGHTGAGKSTISSILTGLYDYSKGSVKIGGAEVRNCPVEELRKNVNIVIQEIMLFSGTVLDNISLFDERITREMIIDAVKKLDLEKFISSLPQGIDTVVREGGNNLSTGQRQLISMIRTFVRQPKVVIMDEATSNVDVETEALIQRASERLTEGRTTIIIAHRLSTVRNVDRIIVINDGMIEEEGNHDKLMKNNGIYAKLYQLQSFEEYKVS</sequence>
<keyword evidence="8 9" id="KW-0472">Membrane</keyword>
<feature type="transmembrane region" description="Helical" evidence="9">
    <location>
        <begin position="309"/>
        <end position="333"/>
    </location>
</feature>
<dbReference type="InterPro" id="IPR003593">
    <property type="entry name" value="AAA+_ATPase"/>
</dbReference>
<dbReference type="CDD" id="cd18544">
    <property type="entry name" value="ABC_6TM_TmrA_like"/>
    <property type="match status" value="1"/>
</dbReference>
<dbReference type="InterPro" id="IPR003439">
    <property type="entry name" value="ABC_transporter-like_ATP-bd"/>
</dbReference>